<name>A0A4R1ATC3_9BACI</name>
<feature type="transmembrane region" description="Helical" evidence="1">
    <location>
        <begin position="15"/>
        <end position="39"/>
    </location>
</feature>
<protein>
    <submittedName>
        <fullName evidence="2">Uncharacterized protein</fullName>
    </submittedName>
</protein>
<organism evidence="2 3">
    <name type="scientific">Cytobacillus praedii</name>
    <dbReference type="NCBI Taxonomy" id="1742358"/>
    <lineage>
        <taxon>Bacteria</taxon>
        <taxon>Bacillati</taxon>
        <taxon>Bacillota</taxon>
        <taxon>Bacilli</taxon>
        <taxon>Bacillales</taxon>
        <taxon>Bacillaceae</taxon>
        <taxon>Cytobacillus</taxon>
    </lineage>
</organism>
<sequence>MSLFWSIVDFLKETAPFFILFDISVAIALLILGLILISISKKNREQKKKKFVGLVCLSASLLAFLGALSNAFTSYIVF</sequence>
<keyword evidence="1" id="KW-0472">Membrane</keyword>
<accession>A0A4R1ATC3</accession>
<proteinExistence type="predicted"/>
<keyword evidence="1" id="KW-1133">Transmembrane helix</keyword>
<evidence type="ECO:0000313" key="2">
    <source>
        <dbReference type="EMBL" id="TCJ01434.1"/>
    </source>
</evidence>
<evidence type="ECO:0000256" key="1">
    <source>
        <dbReference type="SAM" id="Phobius"/>
    </source>
</evidence>
<feature type="transmembrane region" description="Helical" evidence="1">
    <location>
        <begin position="51"/>
        <end position="77"/>
    </location>
</feature>
<gene>
    <name evidence="2" type="ORF">E0Y62_24125</name>
</gene>
<evidence type="ECO:0000313" key="3">
    <source>
        <dbReference type="Proteomes" id="UP000293846"/>
    </source>
</evidence>
<dbReference type="Proteomes" id="UP000293846">
    <property type="component" value="Unassembled WGS sequence"/>
</dbReference>
<dbReference type="STRING" id="1742358.GCA_001439605_02949"/>
<keyword evidence="3" id="KW-1185">Reference proteome</keyword>
<reference evidence="2 3" key="1">
    <citation type="submission" date="2019-03" db="EMBL/GenBank/DDBJ databases">
        <authorList>
            <person name="Jensen L."/>
            <person name="Storgaard J."/>
            <person name="Sulaj E."/>
            <person name="Schramm A."/>
            <person name="Marshall I.P.G."/>
        </authorList>
    </citation>
    <scope>NUCLEOTIDE SEQUENCE [LARGE SCALE GENOMIC DNA]</scope>
    <source>
        <strain evidence="2 3">2017H2G3</strain>
    </source>
</reference>
<dbReference type="EMBL" id="SJTH01000063">
    <property type="protein sequence ID" value="TCJ01434.1"/>
    <property type="molecule type" value="Genomic_DNA"/>
</dbReference>
<keyword evidence="1" id="KW-0812">Transmembrane</keyword>
<dbReference type="RefSeq" id="WP_057767131.1">
    <property type="nucleotide sequence ID" value="NZ_LMBX01000024.1"/>
</dbReference>
<comment type="caution">
    <text evidence="2">The sequence shown here is derived from an EMBL/GenBank/DDBJ whole genome shotgun (WGS) entry which is preliminary data.</text>
</comment>
<dbReference type="AlphaFoldDB" id="A0A4R1ATC3"/>